<comment type="caution">
    <text evidence="2">The sequence shown here is derived from an EMBL/GenBank/DDBJ whole genome shotgun (WGS) entry which is preliminary data.</text>
</comment>
<gene>
    <name evidence="2" type="ORF">Tci_636798</name>
</gene>
<evidence type="ECO:0000313" key="2">
    <source>
        <dbReference type="EMBL" id="GFA64826.1"/>
    </source>
</evidence>
<sequence>MDSDDVQDKMADVGMTDAQQEKENLEVTQEQVVKDAHVTITKKTEFPVTSSSRSSDLASKFLNFSDIPHVDKEIVFPLDVHVHHEVPRIHTSTLLAIPVSNDPLDTQVTALVDDHIDTRMGATREEFMNFLLTSLTDRITEKIKNQLPQILPEKCQTLLRL</sequence>
<dbReference type="EMBL" id="BKCJ010461608">
    <property type="protein sequence ID" value="GFA64826.1"/>
    <property type="molecule type" value="Genomic_DNA"/>
</dbReference>
<proteinExistence type="predicted"/>
<protein>
    <submittedName>
        <fullName evidence="2">Uncharacterized protein</fullName>
    </submittedName>
</protein>
<dbReference type="AlphaFoldDB" id="A0A699K1U5"/>
<accession>A0A699K1U5</accession>
<name>A0A699K1U5_TANCI</name>
<feature type="region of interest" description="Disordered" evidence="1">
    <location>
        <begin position="1"/>
        <end position="28"/>
    </location>
</feature>
<organism evidence="2">
    <name type="scientific">Tanacetum cinerariifolium</name>
    <name type="common">Dalmatian daisy</name>
    <name type="synonym">Chrysanthemum cinerariifolium</name>
    <dbReference type="NCBI Taxonomy" id="118510"/>
    <lineage>
        <taxon>Eukaryota</taxon>
        <taxon>Viridiplantae</taxon>
        <taxon>Streptophyta</taxon>
        <taxon>Embryophyta</taxon>
        <taxon>Tracheophyta</taxon>
        <taxon>Spermatophyta</taxon>
        <taxon>Magnoliopsida</taxon>
        <taxon>eudicotyledons</taxon>
        <taxon>Gunneridae</taxon>
        <taxon>Pentapetalae</taxon>
        <taxon>asterids</taxon>
        <taxon>campanulids</taxon>
        <taxon>Asterales</taxon>
        <taxon>Asteraceae</taxon>
        <taxon>Asteroideae</taxon>
        <taxon>Anthemideae</taxon>
        <taxon>Anthemidinae</taxon>
        <taxon>Tanacetum</taxon>
    </lineage>
</organism>
<reference evidence="2" key="1">
    <citation type="journal article" date="2019" name="Sci. Rep.">
        <title>Draft genome of Tanacetum cinerariifolium, the natural source of mosquito coil.</title>
        <authorList>
            <person name="Yamashiro T."/>
            <person name="Shiraishi A."/>
            <person name="Satake H."/>
            <person name="Nakayama K."/>
        </authorList>
    </citation>
    <scope>NUCLEOTIDE SEQUENCE</scope>
</reference>
<feature type="compositionally biased region" description="Basic and acidic residues" evidence="1">
    <location>
        <begin position="1"/>
        <end position="11"/>
    </location>
</feature>
<evidence type="ECO:0000256" key="1">
    <source>
        <dbReference type="SAM" id="MobiDB-lite"/>
    </source>
</evidence>